<name>A0A0R1V2F3_9LACO</name>
<keyword evidence="7" id="KW-0028">Amino-acid biosynthesis</keyword>
<feature type="domain" description="Arginine repressor DNA-binding" evidence="8">
    <location>
        <begin position="1"/>
        <end position="66"/>
    </location>
</feature>
<protein>
    <recommendedName>
        <fullName evidence="7">Arginine repressor</fullName>
    </recommendedName>
</protein>
<dbReference type="GO" id="GO:0005737">
    <property type="term" value="C:cytoplasm"/>
    <property type="evidence" value="ECO:0007669"/>
    <property type="project" value="UniProtKB-SubCell"/>
</dbReference>
<dbReference type="OrthoDB" id="9807089at2"/>
<dbReference type="AlphaFoldDB" id="A0A0R1V2F3"/>
<comment type="function">
    <text evidence="7">Regulates arginine biosynthesis genes.</text>
</comment>
<reference evidence="10 11" key="1">
    <citation type="journal article" date="2015" name="Genome Announc.">
        <title>Expanding the biotechnology potential of lactobacilli through comparative genomics of 213 strains and associated genera.</title>
        <authorList>
            <person name="Sun Z."/>
            <person name="Harris H.M."/>
            <person name="McCann A."/>
            <person name="Guo C."/>
            <person name="Argimon S."/>
            <person name="Zhang W."/>
            <person name="Yang X."/>
            <person name="Jeffery I.B."/>
            <person name="Cooney J.C."/>
            <person name="Kagawa T.F."/>
            <person name="Liu W."/>
            <person name="Song Y."/>
            <person name="Salvetti E."/>
            <person name="Wrobel A."/>
            <person name="Rasinkangas P."/>
            <person name="Parkhill J."/>
            <person name="Rea M.C."/>
            <person name="O'Sullivan O."/>
            <person name="Ritari J."/>
            <person name="Douillard F.P."/>
            <person name="Paul Ross R."/>
            <person name="Yang R."/>
            <person name="Briner A.E."/>
            <person name="Felis G.E."/>
            <person name="de Vos W.M."/>
            <person name="Barrangou R."/>
            <person name="Klaenhammer T.R."/>
            <person name="Caufield P.W."/>
            <person name="Cui Y."/>
            <person name="Zhang H."/>
            <person name="O'Toole P.W."/>
        </authorList>
    </citation>
    <scope>NUCLEOTIDE SEQUENCE [LARGE SCALE GENOMIC DNA]</scope>
    <source>
        <strain evidence="10 11">DSM 16230</strain>
    </source>
</reference>
<dbReference type="SUPFAM" id="SSF55252">
    <property type="entry name" value="C-terminal domain of arginine repressor"/>
    <property type="match status" value="1"/>
</dbReference>
<evidence type="ECO:0000313" key="10">
    <source>
        <dbReference type="EMBL" id="KRL99694.1"/>
    </source>
</evidence>
<dbReference type="RefSeq" id="WP_054757962.1">
    <property type="nucleotide sequence ID" value="NZ_AZFQ01000023.1"/>
</dbReference>
<dbReference type="PATRIC" id="fig|1423801.4.peg.8"/>
<comment type="pathway">
    <text evidence="7">Amino-acid biosynthesis; L-arginine biosynthesis [regulation].</text>
</comment>
<dbReference type="InterPro" id="IPR001669">
    <property type="entry name" value="Arg_repress"/>
</dbReference>
<dbReference type="GO" id="GO:0006526">
    <property type="term" value="P:L-arginine biosynthetic process"/>
    <property type="evidence" value="ECO:0007669"/>
    <property type="project" value="UniProtKB-UniPathway"/>
</dbReference>
<dbReference type="InterPro" id="IPR036390">
    <property type="entry name" value="WH_DNA-bd_sf"/>
</dbReference>
<evidence type="ECO:0000256" key="5">
    <source>
        <dbReference type="ARBA" id="ARBA00023125"/>
    </source>
</evidence>
<dbReference type="GO" id="GO:0034618">
    <property type="term" value="F:arginine binding"/>
    <property type="evidence" value="ECO:0007669"/>
    <property type="project" value="InterPro"/>
</dbReference>
<dbReference type="UniPathway" id="UPA00068"/>
<dbReference type="PANTHER" id="PTHR34471">
    <property type="entry name" value="ARGININE REPRESSOR"/>
    <property type="match status" value="1"/>
</dbReference>
<evidence type="ECO:0000256" key="3">
    <source>
        <dbReference type="ARBA" id="ARBA00022490"/>
    </source>
</evidence>
<keyword evidence="5 7" id="KW-0238">DNA-binding</keyword>
<keyword evidence="4 7" id="KW-0805">Transcription regulation</keyword>
<dbReference type="Proteomes" id="UP000051166">
    <property type="component" value="Unassembled WGS sequence"/>
</dbReference>
<dbReference type="GO" id="GO:0003677">
    <property type="term" value="F:DNA binding"/>
    <property type="evidence" value="ECO:0007669"/>
    <property type="project" value="UniProtKB-KW"/>
</dbReference>
<evidence type="ECO:0000256" key="7">
    <source>
        <dbReference type="HAMAP-Rule" id="MF_00173"/>
    </source>
</evidence>
<keyword evidence="6 7" id="KW-0804">Transcription</keyword>
<feature type="domain" description="Arginine repressor C-terminal" evidence="9">
    <location>
        <begin position="81"/>
        <end position="146"/>
    </location>
</feature>
<comment type="caution">
    <text evidence="10">The sequence shown here is derived from an EMBL/GenBank/DDBJ whole genome shotgun (WGS) entry which is preliminary data.</text>
</comment>
<dbReference type="PRINTS" id="PR01467">
    <property type="entry name" value="ARGREPRESSOR"/>
</dbReference>
<dbReference type="GO" id="GO:1900079">
    <property type="term" value="P:regulation of arginine biosynthetic process"/>
    <property type="evidence" value="ECO:0007669"/>
    <property type="project" value="UniProtKB-UniRule"/>
</dbReference>
<evidence type="ECO:0000259" key="9">
    <source>
        <dbReference type="Pfam" id="PF02863"/>
    </source>
</evidence>
<dbReference type="Gene3D" id="3.30.1360.40">
    <property type="match status" value="1"/>
</dbReference>
<dbReference type="Pfam" id="PF02863">
    <property type="entry name" value="Arg_repressor_C"/>
    <property type="match status" value="1"/>
</dbReference>
<dbReference type="Pfam" id="PF01316">
    <property type="entry name" value="Arg_repressor"/>
    <property type="match status" value="1"/>
</dbReference>
<keyword evidence="7" id="KW-0055">Arginine biosynthesis</keyword>
<keyword evidence="11" id="KW-1185">Reference proteome</keyword>
<dbReference type="PANTHER" id="PTHR34471:SF1">
    <property type="entry name" value="ARGININE REPRESSOR"/>
    <property type="match status" value="1"/>
</dbReference>
<evidence type="ECO:0000256" key="4">
    <source>
        <dbReference type="ARBA" id="ARBA00023015"/>
    </source>
</evidence>
<gene>
    <name evidence="7" type="primary">argR</name>
    <name evidence="10" type="ORF">FD50_GL000008</name>
</gene>
<comment type="similarity">
    <text evidence="2 7">Belongs to the ArgR family.</text>
</comment>
<dbReference type="STRING" id="1423801.FD50_GL000008"/>
<sequence>MKKETRQAKIEQLITQYEVGTQEELMKLLTQNGIAATQATISRDMREMRIVKEQSSSGKIHYAIFKGNAVSEKEKLYNSISEAVLEVVPVQFINIVKTLPHNANVLTAIIDELALDEIVGTIAGYDTILVISKSEEDARKVNSLFTKYAQHDESAQ</sequence>
<dbReference type="HAMAP" id="MF_00173">
    <property type="entry name" value="Arg_repressor"/>
    <property type="match status" value="1"/>
</dbReference>
<evidence type="ECO:0000256" key="6">
    <source>
        <dbReference type="ARBA" id="ARBA00023163"/>
    </source>
</evidence>
<dbReference type="InterPro" id="IPR020899">
    <property type="entry name" value="Arg_repress_C"/>
</dbReference>
<organism evidence="10 11">
    <name type="scientific">Liquorilactobacillus satsumensis DSM 16230 = JCM 12392</name>
    <dbReference type="NCBI Taxonomy" id="1423801"/>
    <lineage>
        <taxon>Bacteria</taxon>
        <taxon>Bacillati</taxon>
        <taxon>Bacillota</taxon>
        <taxon>Bacilli</taxon>
        <taxon>Lactobacillales</taxon>
        <taxon>Lactobacillaceae</taxon>
        <taxon>Liquorilactobacillus</taxon>
    </lineage>
</organism>
<dbReference type="GeneID" id="98307480"/>
<dbReference type="Gene3D" id="1.10.10.10">
    <property type="entry name" value="Winged helix-like DNA-binding domain superfamily/Winged helix DNA-binding domain"/>
    <property type="match status" value="1"/>
</dbReference>
<evidence type="ECO:0000256" key="2">
    <source>
        <dbReference type="ARBA" id="ARBA00008316"/>
    </source>
</evidence>
<dbReference type="EMBL" id="AZFQ01000023">
    <property type="protein sequence ID" value="KRL99694.1"/>
    <property type="molecule type" value="Genomic_DNA"/>
</dbReference>
<dbReference type="InterPro" id="IPR020900">
    <property type="entry name" value="Arg_repress_DNA-bd"/>
</dbReference>
<dbReference type="GO" id="GO:0003700">
    <property type="term" value="F:DNA-binding transcription factor activity"/>
    <property type="evidence" value="ECO:0007669"/>
    <property type="project" value="UniProtKB-UniRule"/>
</dbReference>
<proteinExistence type="inferred from homology"/>
<dbReference type="InterPro" id="IPR036251">
    <property type="entry name" value="Arg_repress_C_sf"/>
</dbReference>
<evidence type="ECO:0000313" key="11">
    <source>
        <dbReference type="Proteomes" id="UP000051166"/>
    </source>
</evidence>
<keyword evidence="3 7" id="KW-0963">Cytoplasm</keyword>
<keyword evidence="7" id="KW-0678">Repressor</keyword>
<dbReference type="SUPFAM" id="SSF46785">
    <property type="entry name" value="Winged helix' DNA-binding domain"/>
    <property type="match status" value="1"/>
</dbReference>
<comment type="subcellular location">
    <subcellularLocation>
        <location evidence="1 7">Cytoplasm</location>
    </subcellularLocation>
</comment>
<dbReference type="InterPro" id="IPR036388">
    <property type="entry name" value="WH-like_DNA-bd_sf"/>
</dbReference>
<evidence type="ECO:0000256" key="1">
    <source>
        <dbReference type="ARBA" id="ARBA00004496"/>
    </source>
</evidence>
<evidence type="ECO:0000259" key="8">
    <source>
        <dbReference type="Pfam" id="PF01316"/>
    </source>
</evidence>
<accession>A0A0R1V2F3</accession>
<dbReference type="GO" id="GO:0051259">
    <property type="term" value="P:protein complex oligomerization"/>
    <property type="evidence" value="ECO:0007669"/>
    <property type="project" value="InterPro"/>
</dbReference>